<keyword evidence="1" id="KW-0560">Oxidoreductase</keyword>
<dbReference type="PANTHER" id="PTHR42730:SF1">
    <property type="entry name" value="2-OXOGLUTARATE SYNTHASE SUBUNIT KORC"/>
    <property type="match status" value="1"/>
</dbReference>
<reference evidence="3 4" key="1">
    <citation type="submission" date="2016-10" db="EMBL/GenBank/DDBJ databases">
        <authorList>
            <person name="de Groot N.N."/>
        </authorList>
    </citation>
    <scope>NUCLEOTIDE SEQUENCE [LARGE SCALE GENOMIC DNA]</scope>
    <source>
        <strain evidence="3 4">DSM 23310</strain>
    </source>
</reference>
<sequence length="177" mass="19017">MIHQEFRLSGSGGQGLILAGIILAEAALYDGKNVVQSQSYGPEARGGASKAEVIISDSIINYPKVDKCDVLLALTESACNKYINSLKEGGTLIIDDSIANKPNRKDIKIYSVPILDTATNKLGKPMVANIVALGSIYELTNVVSKESLEKAVLNRVPRGTEDLNKKALEEGFNLIKN</sequence>
<name>A0A1H3CWP6_9FIRM</name>
<organism evidence="3 4">
    <name type="scientific">Tepidimicrobium xylanilyticum</name>
    <dbReference type="NCBI Taxonomy" id="1123352"/>
    <lineage>
        <taxon>Bacteria</taxon>
        <taxon>Bacillati</taxon>
        <taxon>Bacillota</taxon>
        <taxon>Tissierellia</taxon>
        <taxon>Tissierellales</taxon>
        <taxon>Tepidimicrobiaceae</taxon>
        <taxon>Tepidimicrobium</taxon>
    </lineage>
</organism>
<evidence type="ECO:0000259" key="2">
    <source>
        <dbReference type="Pfam" id="PF01558"/>
    </source>
</evidence>
<dbReference type="GO" id="GO:0016625">
    <property type="term" value="F:oxidoreductase activity, acting on the aldehyde or oxo group of donors, iron-sulfur protein as acceptor"/>
    <property type="evidence" value="ECO:0007669"/>
    <property type="project" value="InterPro"/>
</dbReference>
<dbReference type="InterPro" id="IPR002869">
    <property type="entry name" value="Pyrv_flavodox_OxRed_cen"/>
</dbReference>
<feature type="domain" description="Pyruvate/ketoisovalerate oxidoreductase catalytic" evidence="2">
    <location>
        <begin position="12"/>
        <end position="172"/>
    </location>
</feature>
<dbReference type="InterPro" id="IPR019752">
    <property type="entry name" value="Pyrv/ketoisovalerate_OxRed_cat"/>
</dbReference>
<dbReference type="AlphaFoldDB" id="A0A1H3CWP6"/>
<dbReference type="Pfam" id="PF01558">
    <property type="entry name" value="POR"/>
    <property type="match status" value="1"/>
</dbReference>
<dbReference type="OrthoDB" id="9789125at2"/>
<dbReference type="InterPro" id="IPR052554">
    <property type="entry name" value="2-oxoglutarate_synth_KorC"/>
</dbReference>
<protein>
    <submittedName>
        <fullName evidence="3">2-oxoglutarate ferredoxin oxidoreductase, gamma subunit</fullName>
    </submittedName>
</protein>
<dbReference type="SUPFAM" id="SSF53323">
    <property type="entry name" value="Pyruvate-ferredoxin oxidoreductase, PFOR, domain III"/>
    <property type="match status" value="1"/>
</dbReference>
<proteinExistence type="predicted"/>
<dbReference type="PANTHER" id="PTHR42730">
    <property type="entry name" value="2-OXOGLUTARATE SYNTHASE SUBUNIT KORC"/>
    <property type="match status" value="1"/>
</dbReference>
<dbReference type="Proteomes" id="UP000198828">
    <property type="component" value="Unassembled WGS sequence"/>
</dbReference>
<dbReference type="NCBIfam" id="TIGR02175">
    <property type="entry name" value="PorC_KorC"/>
    <property type="match status" value="1"/>
</dbReference>
<dbReference type="RefSeq" id="WP_093754315.1">
    <property type="nucleotide sequence ID" value="NZ_BSYN01000009.1"/>
</dbReference>
<dbReference type="EMBL" id="FNNG01000013">
    <property type="protein sequence ID" value="SDX58318.1"/>
    <property type="molecule type" value="Genomic_DNA"/>
</dbReference>
<dbReference type="Gene3D" id="3.40.920.10">
    <property type="entry name" value="Pyruvate-ferredoxin oxidoreductase, PFOR, domain III"/>
    <property type="match status" value="1"/>
</dbReference>
<evidence type="ECO:0000256" key="1">
    <source>
        <dbReference type="ARBA" id="ARBA00023002"/>
    </source>
</evidence>
<evidence type="ECO:0000313" key="4">
    <source>
        <dbReference type="Proteomes" id="UP000198828"/>
    </source>
</evidence>
<evidence type="ECO:0000313" key="3">
    <source>
        <dbReference type="EMBL" id="SDX58318.1"/>
    </source>
</evidence>
<dbReference type="InterPro" id="IPR011894">
    <property type="entry name" value="PorC_KorC"/>
</dbReference>
<gene>
    <name evidence="3" type="ORF">SAMN05660923_02566</name>
</gene>
<accession>A0A1H3CWP6</accession>
<keyword evidence="4" id="KW-1185">Reference proteome</keyword>